<sequence>MASSVYTAGSPEQFRRLSEEHEGLELHAQLTIDELTRSASRWGLRHLLGFRLLTLPEESFLETIKGEHESCGFFWVALARASRTEAVAKQKVLPQRERRAVEREGFVNSTEAIVGSSSPSRLSSSEFEVAIDDVDEDEHETRRNKPEEVTVHLMVCFLQFGLNLCLLQNSTTGLEVQPRVKRRKCTTYVAGIHRISAEDDGGICQVRHYAQGWEMTNASLALLEAKKAFKYMHFDQNSGRLKPVISNATLAHVFLIASTSTFIRFVHFKFGSGYEEYIAAATKEDQRVLVDDETKDIFAYMSSTKWFNLQSPEGRRVALCHILALLRWHVQTAMPVPGPEESMASEDDDDPVLSEDGDSYRSSENDEDPRSSEDSASPMDYSCA</sequence>
<evidence type="ECO:0000313" key="3">
    <source>
        <dbReference type="Proteomes" id="UP000235023"/>
    </source>
</evidence>
<evidence type="ECO:0000313" key="2">
    <source>
        <dbReference type="EMBL" id="PLN79114.1"/>
    </source>
</evidence>
<feature type="compositionally biased region" description="Basic and acidic residues" evidence="1">
    <location>
        <begin position="358"/>
        <end position="373"/>
    </location>
</feature>
<dbReference type="OrthoDB" id="4646997at2759"/>
<reference evidence="3" key="1">
    <citation type="submission" date="2017-12" db="EMBL/GenBank/DDBJ databases">
        <authorList>
            <consortium name="DOE Joint Genome Institute"/>
            <person name="Mondo S.J."/>
            <person name="Kjaerbolling I."/>
            <person name="Vesth T.C."/>
            <person name="Frisvad J.C."/>
            <person name="Nybo J.L."/>
            <person name="Theobald S."/>
            <person name="Kuo A."/>
            <person name="Bowyer P."/>
            <person name="Matsuda Y."/>
            <person name="Lyhne E.K."/>
            <person name="Kogle M.E."/>
            <person name="Clum A."/>
            <person name="Lipzen A."/>
            <person name="Salamov A."/>
            <person name="Ngan C.Y."/>
            <person name="Daum C."/>
            <person name="Chiniquy J."/>
            <person name="Barry K."/>
            <person name="LaButti K."/>
            <person name="Haridas S."/>
            <person name="Simmons B.A."/>
            <person name="Magnuson J.K."/>
            <person name="Mortensen U.H."/>
            <person name="Larsen T.O."/>
            <person name="Grigoriev I.V."/>
            <person name="Baker S.E."/>
            <person name="Andersen M.R."/>
            <person name="Nordberg H.P."/>
            <person name="Cantor M.N."/>
            <person name="Hua S.X."/>
        </authorList>
    </citation>
    <scope>NUCLEOTIDE SEQUENCE [LARGE SCALE GENOMIC DNA]</scope>
    <source>
        <strain evidence="3">IBT 19404</strain>
    </source>
</reference>
<keyword evidence="3" id="KW-1185">Reference proteome</keyword>
<dbReference type="Proteomes" id="UP000235023">
    <property type="component" value="Unassembled WGS sequence"/>
</dbReference>
<feature type="compositionally biased region" description="Acidic residues" evidence="1">
    <location>
        <begin position="343"/>
        <end position="357"/>
    </location>
</feature>
<evidence type="ECO:0000256" key="1">
    <source>
        <dbReference type="SAM" id="MobiDB-lite"/>
    </source>
</evidence>
<protein>
    <submittedName>
        <fullName evidence="2">Uncharacterized protein</fullName>
    </submittedName>
</protein>
<organism evidence="2 3">
    <name type="scientific">Aspergillus taichungensis</name>
    <dbReference type="NCBI Taxonomy" id="482145"/>
    <lineage>
        <taxon>Eukaryota</taxon>
        <taxon>Fungi</taxon>
        <taxon>Dikarya</taxon>
        <taxon>Ascomycota</taxon>
        <taxon>Pezizomycotina</taxon>
        <taxon>Eurotiomycetes</taxon>
        <taxon>Eurotiomycetidae</taxon>
        <taxon>Eurotiales</taxon>
        <taxon>Aspergillaceae</taxon>
        <taxon>Aspergillus</taxon>
        <taxon>Aspergillus subgen. Circumdati</taxon>
    </lineage>
</organism>
<accession>A0A2J5HPM1</accession>
<name>A0A2J5HPM1_9EURO</name>
<proteinExistence type="predicted"/>
<gene>
    <name evidence="2" type="ORF">BDW42DRAFT_201838</name>
</gene>
<dbReference type="AlphaFoldDB" id="A0A2J5HPM1"/>
<feature type="region of interest" description="Disordered" evidence="1">
    <location>
        <begin position="336"/>
        <end position="384"/>
    </location>
</feature>
<dbReference type="EMBL" id="KZ559565">
    <property type="protein sequence ID" value="PLN79114.1"/>
    <property type="molecule type" value="Genomic_DNA"/>
</dbReference>